<dbReference type="InterPro" id="IPR027417">
    <property type="entry name" value="P-loop_NTPase"/>
</dbReference>
<dbReference type="GO" id="GO:0016887">
    <property type="term" value="F:ATP hydrolysis activity"/>
    <property type="evidence" value="ECO:0007669"/>
    <property type="project" value="TreeGrafter"/>
</dbReference>
<dbReference type="InterPro" id="IPR050625">
    <property type="entry name" value="ParA/MinD_ATPase"/>
</dbReference>
<gene>
    <name evidence="1" type="ORF">C8D85_1990</name>
</gene>
<evidence type="ECO:0000313" key="2">
    <source>
        <dbReference type="Proteomes" id="UP000295729"/>
    </source>
</evidence>
<protein>
    <submittedName>
        <fullName evidence="1">Pilus assembly protein CpaE</fullName>
    </submittedName>
</protein>
<dbReference type="AlphaFoldDB" id="A0A4R6X2L9"/>
<dbReference type="GO" id="GO:0009898">
    <property type="term" value="C:cytoplasmic side of plasma membrane"/>
    <property type="evidence" value="ECO:0007669"/>
    <property type="project" value="TreeGrafter"/>
</dbReference>
<organism evidence="1 2">
    <name type="scientific">Marinomonas communis</name>
    <dbReference type="NCBI Taxonomy" id="28254"/>
    <lineage>
        <taxon>Bacteria</taxon>
        <taxon>Pseudomonadati</taxon>
        <taxon>Pseudomonadota</taxon>
        <taxon>Gammaproteobacteria</taxon>
        <taxon>Oceanospirillales</taxon>
        <taxon>Oceanospirillaceae</taxon>
        <taxon>Marinomonas</taxon>
    </lineage>
</organism>
<name>A0A4R6X2L9_9GAMM</name>
<dbReference type="OrthoDB" id="6250531at2"/>
<evidence type="ECO:0000313" key="1">
    <source>
        <dbReference type="EMBL" id="TDR13116.1"/>
    </source>
</evidence>
<reference evidence="1 2" key="1">
    <citation type="submission" date="2019-03" db="EMBL/GenBank/DDBJ databases">
        <title>Genomic Encyclopedia of Type Strains, Phase IV (KMG-IV): sequencing the most valuable type-strain genomes for metagenomic binning, comparative biology and taxonomic classification.</title>
        <authorList>
            <person name="Goeker M."/>
        </authorList>
    </citation>
    <scope>NUCLEOTIDE SEQUENCE [LARGE SCALE GENOMIC DNA]</scope>
    <source>
        <strain evidence="1 2">DSM 5604</strain>
    </source>
</reference>
<dbReference type="GO" id="GO:0005829">
    <property type="term" value="C:cytosol"/>
    <property type="evidence" value="ECO:0007669"/>
    <property type="project" value="TreeGrafter"/>
</dbReference>
<dbReference type="Gene3D" id="3.40.50.2300">
    <property type="match status" value="1"/>
</dbReference>
<dbReference type="Proteomes" id="UP000295729">
    <property type="component" value="Unassembled WGS sequence"/>
</dbReference>
<dbReference type="PANTHER" id="PTHR43384:SF13">
    <property type="entry name" value="SLR0110 PROTEIN"/>
    <property type="match status" value="1"/>
</dbReference>
<dbReference type="GO" id="GO:0005524">
    <property type="term" value="F:ATP binding"/>
    <property type="evidence" value="ECO:0007669"/>
    <property type="project" value="TreeGrafter"/>
</dbReference>
<accession>A0A4R6X2L9</accession>
<comment type="caution">
    <text evidence="1">The sequence shown here is derived from an EMBL/GenBank/DDBJ whole genome shotgun (WGS) entry which is preliminary data.</text>
</comment>
<sequence length="413" mass="45935">MFDLVDSLRKTRSSGPIVEPEKITSVLFAQTHECEELVLEAYRFEGIAPPAVVKNDDAEIADHVRHAEIEVVIIELNNSSNVSADAERIRHLLPNHASVIVVGSEDAISTIRNLKAIGFYYLFWPITKQELIDFVRSVSDNRKRHSSRGPGQNRRAKYISIVGSKGGVGATLLSAEVAYQLSAHKKTSVLVVDQNHYTGDLDIMMGIRDYERRKVQKIDVAKVDESLAQSLVFRQNSLLSVLSLNSDVVDNLTLLEYTNSVVDFLSQDVNFVIEDRSASVAFGLDSDRFIGQCDAIVLVMSATVASVRDAARMRDKIKRLNSDDSLRIILVMNHTHPKKAETLSKEDAEAFLKQPIDIEIPYCEQLPALILDNKRIAKSSLKAAEPLRQLTSTILGEKVGSTKKKRSLFSFGS</sequence>
<proteinExistence type="predicted"/>
<dbReference type="PANTHER" id="PTHR43384">
    <property type="entry name" value="SEPTUM SITE-DETERMINING PROTEIN MIND HOMOLOG, CHLOROPLASTIC-RELATED"/>
    <property type="match status" value="1"/>
</dbReference>
<dbReference type="Gene3D" id="3.40.50.300">
    <property type="entry name" value="P-loop containing nucleotide triphosphate hydrolases"/>
    <property type="match status" value="1"/>
</dbReference>
<dbReference type="GO" id="GO:0051782">
    <property type="term" value="P:negative regulation of cell division"/>
    <property type="evidence" value="ECO:0007669"/>
    <property type="project" value="TreeGrafter"/>
</dbReference>
<dbReference type="SUPFAM" id="SSF52540">
    <property type="entry name" value="P-loop containing nucleoside triphosphate hydrolases"/>
    <property type="match status" value="1"/>
</dbReference>
<dbReference type="EMBL" id="SNZA01000003">
    <property type="protein sequence ID" value="TDR13116.1"/>
    <property type="molecule type" value="Genomic_DNA"/>
</dbReference>
<dbReference type="RefSeq" id="WP_133562200.1">
    <property type="nucleotide sequence ID" value="NZ_SNZA01000003.1"/>
</dbReference>
<keyword evidence="2" id="KW-1185">Reference proteome</keyword>